<evidence type="ECO:0000256" key="1">
    <source>
        <dbReference type="ARBA" id="ARBA00004196"/>
    </source>
</evidence>
<dbReference type="Pfam" id="PF08534">
    <property type="entry name" value="Redoxin"/>
    <property type="match status" value="1"/>
</dbReference>
<name>A0A7W5H113_9PORP</name>
<dbReference type="InterPro" id="IPR036249">
    <property type="entry name" value="Thioredoxin-like_sf"/>
</dbReference>
<dbReference type="PANTHER" id="PTHR42852:SF6">
    <property type="entry name" value="THIOL:DISULFIDE INTERCHANGE PROTEIN DSBE"/>
    <property type="match status" value="1"/>
</dbReference>
<proteinExistence type="predicted"/>
<dbReference type="InterPro" id="IPR013766">
    <property type="entry name" value="Thioredoxin_domain"/>
</dbReference>
<keyword evidence="7" id="KW-0413">Isomerase</keyword>
<keyword evidence="2" id="KW-0201">Cytochrome c-type biogenesis</keyword>
<dbReference type="SUPFAM" id="SSF52833">
    <property type="entry name" value="Thioredoxin-like"/>
    <property type="match status" value="1"/>
</dbReference>
<dbReference type="GO" id="GO:0030313">
    <property type="term" value="C:cell envelope"/>
    <property type="evidence" value="ECO:0007669"/>
    <property type="project" value="UniProtKB-SubCell"/>
</dbReference>
<feature type="signal peptide" evidence="5">
    <location>
        <begin position="1"/>
        <end position="20"/>
    </location>
</feature>
<evidence type="ECO:0000259" key="6">
    <source>
        <dbReference type="PROSITE" id="PS51352"/>
    </source>
</evidence>
<evidence type="ECO:0000256" key="4">
    <source>
        <dbReference type="ARBA" id="ARBA00023284"/>
    </source>
</evidence>
<dbReference type="Proteomes" id="UP000544222">
    <property type="component" value="Unassembled WGS sequence"/>
</dbReference>
<dbReference type="Gene3D" id="3.40.30.10">
    <property type="entry name" value="Glutaredoxin"/>
    <property type="match status" value="1"/>
</dbReference>
<keyword evidence="5" id="KW-0732">Signal</keyword>
<dbReference type="PROSITE" id="PS51352">
    <property type="entry name" value="THIOREDOXIN_2"/>
    <property type="match status" value="1"/>
</dbReference>
<dbReference type="RefSeq" id="WP_183412895.1">
    <property type="nucleotide sequence ID" value="NZ_JACHYB010000001.1"/>
</dbReference>
<keyword evidence="4" id="KW-0676">Redox-active center</keyword>
<dbReference type="GO" id="GO:0016491">
    <property type="term" value="F:oxidoreductase activity"/>
    <property type="evidence" value="ECO:0007669"/>
    <property type="project" value="InterPro"/>
</dbReference>
<evidence type="ECO:0000256" key="2">
    <source>
        <dbReference type="ARBA" id="ARBA00022748"/>
    </source>
</evidence>
<evidence type="ECO:0000313" key="8">
    <source>
        <dbReference type="Proteomes" id="UP000544222"/>
    </source>
</evidence>
<dbReference type="PANTHER" id="PTHR42852">
    <property type="entry name" value="THIOL:DISULFIDE INTERCHANGE PROTEIN DSBE"/>
    <property type="match status" value="1"/>
</dbReference>
<dbReference type="InterPro" id="IPR050553">
    <property type="entry name" value="Thioredoxin_ResA/DsbE_sf"/>
</dbReference>
<dbReference type="AlphaFoldDB" id="A0A7W5H113"/>
<evidence type="ECO:0000256" key="3">
    <source>
        <dbReference type="ARBA" id="ARBA00023157"/>
    </source>
</evidence>
<dbReference type="GO" id="GO:0017004">
    <property type="term" value="P:cytochrome complex assembly"/>
    <property type="evidence" value="ECO:0007669"/>
    <property type="project" value="UniProtKB-KW"/>
</dbReference>
<evidence type="ECO:0000313" key="7">
    <source>
        <dbReference type="EMBL" id="MBB3187083.1"/>
    </source>
</evidence>
<sequence length="378" mass="43452">MYKYLIPPIILLFCMMNVFARNTSIIMHGMVNSDSGTVTLIPVGDDIFYPDKNSPSASQVINKRFAFTNNATYPLAFRLGLKKESRLIYISDIFFVCPGVQNVLCNKDSIWEIPKINNSCMTEYTTSFKNASHEVEAGYNKVNEEHSRLSAEFKSKIPQDMIFHIQKEYNVLIHKKDSVLFQYTKIHPNSYVALWELVDRFTIDGYKSIYDSIYVHLSSKIKNTYTGEILAQKLHAASVTCIGSIFPKLLISDSKKQVLFNPKAAHKKYTLIDFWFSHCGACIGQFNDLKNIYALYDNKGFMIVGISIDDKDNINNWRAIIDKYHLPWKQYLDFNGRECHKLSIEVFPSNFLLNEQGKIIAKSISPNELSKFLKTHLP</sequence>
<comment type="caution">
    <text evidence="7">The sequence shown here is derived from an EMBL/GenBank/DDBJ whole genome shotgun (WGS) entry which is preliminary data.</text>
</comment>
<dbReference type="InterPro" id="IPR013740">
    <property type="entry name" value="Redoxin"/>
</dbReference>
<keyword evidence="3" id="KW-1015">Disulfide bond</keyword>
<reference evidence="7 8" key="1">
    <citation type="submission" date="2020-08" db="EMBL/GenBank/DDBJ databases">
        <title>Genomic Encyclopedia of Type Strains, Phase IV (KMG-IV): sequencing the most valuable type-strain genomes for metagenomic binning, comparative biology and taxonomic classification.</title>
        <authorList>
            <person name="Goeker M."/>
        </authorList>
    </citation>
    <scope>NUCLEOTIDE SEQUENCE [LARGE SCALE GENOMIC DNA]</scope>
    <source>
        <strain evidence="7 8">DSM 27471</strain>
    </source>
</reference>
<feature type="domain" description="Thioredoxin" evidence="6">
    <location>
        <begin position="240"/>
        <end position="378"/>
    </location>
</feature>
<protein>
    <submittedName>
        <fullName evidence="7">Thiol-disulfide isomerase/thioredoxin</fullName>
    </submittedName>
</protein>
<feature type="chain" id="PRO_5031222284" evidence="5">
    <location>
        <begin position="21"/>
        <end position="378"/>
    </location>
</feature>
<organism evidence="7 8">
    <name type="scientific">Microbacter margulisiae</name>
    <dbReference type="NCBI Taxonomy" id="1350067"/>
    <lineage>
        <taxon>Bacteria</taxon>
        <taxon>Pseudomonadati</taxon>
        <taxon>Bacteroidota</taxon>
        <taxon>Bacteroidia</taxon>
        <taxon>Bacteroidales</taxon>
        <taxon>Porphyromonadaceae</taxon>
        <taxon>Microbacter</taxon>
    </lineage>
</organism>
<comment type="subcellular location">
    <subcellularLocation>
        <location evidence="1">Cell envelope</location>
    </subcellularLocation>
</comment>
<gene>
    <name evidence="7" type="ORF">FHX64_001246</name>
</gene>
<keyword evidence="8" id="KW-1185">Reference proteome</keyword>
<evidence type="ECO:0000256" key="5">
    <source>
        <dbReference type="SAM" id="SignalP"/>
    </source>
</evidence>
<dbReference type="CDD" id="cd02966">
    <property type="entry name" value="TlpA_like_family"/>
    <property type="match status" value="1"/>
</dbReference>
<dbReference type="EMBL" id="JACHYB010000001">
    <property type="protein sequence ID" value="MBB3187083.1"/>
    <property type="molecule type" value="Genomic_DNA"/>
</dbReference>
<dbReference type="GO" id="GO:0016853">
    <property type="term" value="F:isomerase activity"/>
    <property type="evidence" value="ECO:0007669"/>
    <property type="project" value="UniProtKB-KW"/>
</dbReference>
<accession>A0A7W5H113</accession>